<accession>V5IEQ2</accession>
<protein>
    <recommendedName>
        <fullName evidence="4">Large ribosomal subunit protein uL29</fullName>
    </recommendedName>
    <alternativeName>
        <fullName evidence="5">60S ribosomal protein L35</fullName>
    </alternativeName>
</protein>
<dbReference type="Gene3D" id="1.10.287.310">
    <property type="match status" value="1"/>
</dbReference>
<dbReference type="Gene3D" id="6.10.250.3450">
    <property type="match status" value="1"/>
</dbReference>
<dbReference type="EMBL" id="GANP01009792">
    <property type="protein sequence ID" value="JAB74676.1"/>
    <property type="molecule type" value="mRNA"/>
</dbReference>
<evidence type="ECO:0000256" key="1">
    <source>
        <dbReference type="ARBA" id="ARBA00009254"/>
    </source>
</evidence>
<evidence type="ECO:0000256" key="3">
    <source>
        <dbReference type="ARBA" id="ARBA00023274"/>
    </source>
</evidence>
<dbReference type="PROSITE" id="PS00579">
    <property type="entry name" value="RIBOSOMAL_L29"/>
    <property type="match status" value="1"/>
</dbReference>
<dbReference type="CDD" id="cd00427">
    <property type="entry name" value="Ribosomal_L29_HIP"/>
    <property type="match status" value="1"/>
</dbReference>
<evidence type="ECO:0000313" key="7">
    <source>
        <dbReference type="EMBL" id="JAB74676.1"/>
    </source>
</evidence>
<dbReference type="InterPro" id="IPR001854">
    <property type="entry name" value="Ribosomal_uL29"/>
</dbReference>
<dbReference type="SUPFAM" id="SSF46561">
    <property type="entry name" value="Ribosomal protein L29 (L29p)"/>
    <property type="match status" value="1"/>
</dbReference>
<name>V5IEQ2_IXORI</name>
<dbReference type="GO" id="GO:0006412">
    <property type="term" value="P:translation"/>
    <property type="evidence" value="ECO:0007669"/>
    <property type="project" value="InterPro"/>
</dbReference>
<dbReference type="PANTHER" id="PTHR45722:SF2">
    <property type="entry name" value="LARGE RIBOSOMAL SUBUNIT PROTEIN UL29-RELATED"/>
    <property type="match status" value="1"/>
</dbReference>
<keyword evidence="3" id="KW-0687">Ribonucleoprotein</keyword>
<dbReference type="InterPro" id="IPR036049">
    <property type="entry name" value="Ribosomal_uL29_sf"/>
</dbReference>
<proteinExistence type="evidence at transcript level"/>
<dbReference type="Pfam" id="PF00831">
    <property type="entry name" value="Ribosomal_L29"/>
    <property type="match status" value="1"/>
</dbReference>
<sequence length="126" mass="14351">MAKVKARELRGKKKEDLVKQLEDLKQELAALRVAKVTGGAASKLSKIRVVRKSIARVLTVVHQTQKENLRKFYRGKKHKPKDLRPKLTRAKRRELTPHREGRLRTGRKEGSVRVSGVSVPHPPEPV</sequence>
<dbReference type="InterPro" id="IPR018254">
    <property type="entry name" value="Ribosomal_uL29_CS"/>
</dbReference>
<dbReference type="NCBIfam" id="TIGR00012">
    <property type="entry name" value="L29"/>
    <property type="match status" value="1"/>
</dbReference>
<evidence type="ECO:0000256" key="2">
    <source>
        <dbReference type="ARBA" id="ARBA00022980"/>
    </source>
</evidence>
<feature type="compositionally biased region" description="Basic and acidic residues" evidence="6">
    <location>
        <begin position="93"/>
        <end position="111"/>
    </location>
</feature>
<dbReference type="HAMAP" id="MF_00374">
    <property type="entry name" value="Ribosomal_uL29"/>
    <property type="match status" value="1"/>
</dbReference>
<feature type="region of interest" description="Disordered" evidence="6">
    <location>
        <begin position="74"/>
        <end position="126"/>
    </location>
</feature>
<dbReference type="GO" id="GO:0003735">
    <property type="term" value="F:structural constituent of ribosome"/>
    <property type="evidence" value="ECO:0007669"/>
    <property type="project" value="InterPro"/>
</dbReference>
<dbReference type="FunFam" id="1.10.287.310:FF:000002">
    <property type="entry name" value="60S ribosomal protein L35"/>
    <property type="match status" value="1"/>
</dbReference>
<dbReference type="AlphaFoldDB" id="V5IEQ2"/>
<keyword evidence="2 7" id="KW-0689">Ribosomal protein</keyword>
<evidence type="ECO:0000256" key="5">
    <source>
        <dbReference type="ARBA" id="ARBA00035334"/>
    </source>
</evidence>
<feature type="compositionally biased region" description="Basic residues" evidence="6">
    <location>
        <begin position="74"/>
        <end position="92"/>
    </location>
</feature>
<dbReference type="InterPro" id="IPR045059">
    <property type="entry name" value="Ribosomal_uL29_euk"/>
</dbReference>
<evidence type="ECO:0000256" key="4">
    <source>
        <dbReference type="ARBA" id="ARBA00035204"/>
    </source>
</evidence>
<comment type="similarity">
    <text evidence="1">Belongs to the universal ribosomal protein uL29 family.</text>
</comment>
<reference evidence="7" key="1">
    <citation type="journal article" date="2015" name="Sci. Rep.">
        <title>Tissue- and time-dependent transcription in Ixodes ricinus salivary glands and midguts when blood feeding on the vertebrate host.</title>
        <authorList>
            <person name="Kotsyfakis M."/>
            <person name="Schwarz A."/>
            <person name="Erhart J."/>
            <person name="Ribeiro J.M."/>
        </authorList>
    </citation>
    <scope>NUCLEOTIDE SEQUENCE</scope>
    <source>
        <tissue evidence="7">Salivary gland and midgut</tissue>
    </source>
</reference>
<dbReference type="GO" id="GO:0000463">
    <property type="term" value="P:maturation of LSU-rRNA from tricistronic rRNA transcript (SSU-rRNA, 5.8S rRNA, LSU-rRNA)"/>
    <property type="evidence" value="ECO:0007669"/>
    <property type="project" value="InterPro"/>
</dbReference>
<organism evidence="7">
    <name type="scientific">Ixodes ricinus</name>
    <name type="common">Common tick</name>
    <name type="synonym">Acarus ricinus</name>
    <dbReference type="NCBI Taxonomy" id="34613"/>
    <lineage>
        <taxon>Eukaryota</taxon>
        <taxon>Metazoa</taxon>
        <taxon>Ecdysozoa</taxon>
        <taxon>Arthropoda</taxon>
        <taxon>Chelicerata</taxon>
        <taxon>Arachnida</taxon>
        <taxon>Acari</taxon>
        <taxon>Parasitiformes</taxon>
        <taxon>Ixodida</taxon>
        <taxon>Ixodoidea</taxon>
        <taxon>Ixodidae</taxon>
        <taxon>Ixodinae</taxon>
        <taxon>Ixodes</taxon>
    </lineage>
</organism>
<evidence type="ECO:0000256" key="6">
    <source>
        <dbReference type="SAM" id="MobiDB-lite"/>
    </source>
</evidence>
<dbReference type="GO" id="GO:0003729">
    <property type="term" value="F:mRNA binding"/>
    <property type="evidence" value="ECO:0007669"/>
    <property type="project" value="TreeGrafter"/>
</dbReference>
<dbReference type="GO" id="GO:0022625">
    <property type="term" value="C:cytosolic large ribosomal subunit"/>
    <property type="evidence" value="ECO:0007669"/>
    <property type="project" value="InterPro"/>
</dbReference>
<dbReference type="PANTHER" id="PTHR45722">
    <property type="entry name" value="60S RIBOSOMAL PROTEIN L35"/>
    <property type="match status" value="1"/>
</dbReference>